<dbReference type="Proteomes" id="UP000019678">
    <property type="component" value="Unassembled WGS sequence"/>
</dbReference>
<organism evidence="2 3">
    <name type="scientific">Chondromyces apiculatus DSM 436</name>
    <dbReference type="NCBI Taxonomy" id="1192034"/>
    <lineage>
        <taxon>Bacteria</taxon>
        <taxon>Pseudomonadati</taxon>
        <taxon>Myxococcota</taxon>
        <taxon>Polyangia</taxon>
        <taxon>Polyangiales</taxon>
        <taxon>Polyangiaceae</taxon>
        <taxon>Chondromyces</taxon>
    </lineage>
</organism>
<comment type="caution">
    <text evidence="2">The sequence shown here is derived from an EMBL/GenBank/DDBJ whole genome shotgun (WGS) entry which is preliminary data.</text>
</comment>
<dbReference type="OrthoDB" id="267890at2"/>
<dbReference type="InterPro" id="IPR052718">
    <property type="entry name" value="NmrA-type_oxidoreductase"/>
</dbReference>
<dbReference type="CDD" id="cd05269">
    <property type="entry name" value="TMR_SDR_a"/>
    <property type="match status" value="1"/>
</dbReference>
<gene>
    <name evidence="2" type="ORF">CAP_6169</name>
</gene>
<keyword evidence="3" id="KW-1185">Reference proteome</keyword>
<dbReference type="RefSeq" id="WP_044246583.1">
    <property type="nucleotide sequence ID" value="NZ_ASRX01000050.1"/>
</dbReference>
<evidence type="ECO:0000259" key="1">
    <source>
        <dbReference type="Pfam" id="PF13460"/>
    </source>
</evidence>
<proteinExistence type="predicted"/>
<dbReference type="PANTHER" id="PTHR47129">
    <property type="entry name" value="QUINONE OXIDOREDUCTASE 2"/>
    <property type="match status" value="1"/>
</dbReference>
<evidence type="ECO:0000313" key="2">
    <source>
        <dbReference type="EMBL" id="EYF03193.1"/>
    </source>
</evidence>
<dbReference type="EMBL" id="ASRX01000050">
    <property type="protein sequence ID" value="EYF03193.1"/>
    <property type="molecule type" value="Genomic_DNA"/>
</dbReference>
<protein>
    <submittedName>
        <fullName evidence="2">NADPH:quinone oxidoreductase 2</fullName>
    </submittedName>
</protein>
<accession>A0A017T1U0</accession>
<dbReference type="Gene3D" id="3.40.50.720">
    <property type="entry name" value="NAD(P)-binding Rossmann-like Domain"/>
    <property type="match status" value="1"/>
</dbReference>
<evidence type="ECO:0000313" key="3">
    <source>
        <dbReference type="Proteomes" id="UP000019678"/>
    </source>
</evidence>
<dbReference type="Gene3D" id="3.90.25.10">
    <property type="entry name" value="UDP-galactose 4-epimerase, domain 1"/>
    <property type="match status" value="1"/>
</dbReference>
<feature type="domain" description="NAD(P)-binding" evidence="1">
    <location>
        <begin position="9"/>
        <end position="190"/>
    </location>
</feature>
<reference evidence="2 3" key="1">
    <citation type="submission" date="2013-05" db="EMBL/GenBank/DDBJ databases">
        <title>Genome assembly of Chondromyces apiculatus DSM 436.</title>
        <authorList>
            <person name="Sharma G."/>
            <person name="Khatri I."/>
            <person name="Kaur C."/>
            <person name="Mayilraj S."/>
            <person name="Subramanian S."/>
        </authorList>
    </citation>
    <scope>NUCLEOTIDE SEQUENCE [LARGE SCALE GENOMIC DNA]</scope>
    <source>
        <strain evidence="2 3">DSM 436</strain>
    </source>
</reference>
<dbReference type="Pfam" id="PF13460">
    <property type="entry name" value="NAD_binding_10"/>
    <property type="match status" value="1"/>
</dbReference>
<dbReference type="AlphaFoldDB" id="A0A017T1U0"/>
<dbReference type="InterPro" id="IPR016040">
    <property type="entry name" value="NAD(P)-bd_dom"/>
</dbReference>
<sequence length="297" mass="30516">MSQNILVTGAAGQLGRRVIEHLLARNAGHVIATTRAPEKLADLAARGVEVRHADFDAPASLEKAFAGATRLLLISTDAVDRPGARLAQHRNAVAAAVKAGVKHLVYTSLTNPGPGSAILFAPDHDGTEAAIAESGIGYTILRNNLYVDLLLAQVPRAVATGQLAAATGDGATGYVSREDCARVAAAVLASDFEGKRVIDVTGPGAVSLREVAQLAAEITGKPVEYVVITPAALEAGLEQAGLPAGLARVYASIDVAIAAGTLNVATKAVEDLTGQPAEDVRSFLTRHREALAAAPVH</sequence>
<dbReference type="eggNOG" id="COG0702">
    <property type="taxonomic scope" value="Bacteria"/>
</dbReference>
<name>A0A017T1U0_9BACT</name>
<dbReference type="InterPro" id="IPR036291">
    <property type="entry name" value="NAD(P)-bd_dom_sf"/>
</dbReference>
<dbReference type="SUPFAM" id="SSF51735">
    <property type="entry name" value="NAD(P)-binding Rossmann-fold domains"/>
    <property type="match status" value="1"/>
</dbReference>
<dbReference type="PANTHER" id="PTHR47129:SF1">
    <property type="entry name" value="NMRA-LIKE DOMAIN-CONTAINING PROTEIN"/>
    <property type="match status" value="1"/>
</dbReference>
<dbReference type="STRING" id="1192034.CAP_6169"/>